<proteinExistence type="inferred from homology"/>
<feature type="domain" description="Reverse transcriptase" evidence="2">
    <location>
        <begin position="1"/>
        <end position="389"/>
    </location>
</feature>
<gene>
    <name evidence="3" type="ORF">EJN92_03845</name>
</gene>
<dbReference type="InterPro" id="IPR000477">
    <property type="entry name" value="RT_dom"/>
</dbReference>
<comment type="similarity">
    <text evidence="1">Belongs to the bacterial reverse transcriptase family.</text>
</comment>
<name>A0A3S9HGI3_9BURK</name>
<dbReference type="SUPFAM" id="SSF56317">
    <property type="entry name" value="Carbon-nitrogen hydrolase"/>
    <property type="match status" value="1"/>
</dbReference>
<accession>A0A3S9HGI3</accession>
<dbReference type="Gene3D" id="3.60.110.10">
    <property type="entry name" value="Carbon-nitrogen hydrolase"/>
    <property type="match status" value="1"/>
</dbReference>
<evidence type="ECO:0000313" key="4">
    <source>
        <dbReference type="Proteomes" id="UP000275663"/>
    </source>
</evidence>
<dbReference type="PANTHER" id="PTHR34047">
    <property type="entry name" value="NUCLEAR INTRON MATURASE 1, MITOCHONDRIAL-RELATED"/>
    <property type="match status" value="1"/>
</dbReference>
<organism evidence="3 4">
    <name type="scientific">Undibacterium parvum</name>
    <dbReference type="NCBI Taxonomy" id="401471"/>
    <lineage>
        <taxon>Bacteria</taxon>
        <taxon>Pseudomonadati</taxon>
        <taxon>Pseudomonadota</taxon>
        <taxon>Betaproteobacteria</taxon>
        <taxon>Burkholderiales</taxon>
        <taxon>Oxalobacteraceae</taxon>
        <taxon>Undibacterium</taxon>
    </lineage>
</organism>
<sequence>MKLVAEKYRKLKPEIDLLTDEVVISQAWKKTHGYMRAHNWYADTLALDISALGLESNAEKWANALTKNDIELRDLELVPAAKSEPWGLDSKKGWVPLEEPKIRESKPPVRPLAHMTVRDQTWATALMMCLADAVESAQGDCSILNASLAQNQGVYSYGNRLLCDWTEQGAWFRWGNGETYRKFFTDYQNFLKRPIEIGRLVANSLSDTDHVFIVNLDLSKFYDYIDRPTLLKRLQNIAVEYGDADVCKEFWKRAKKITDWRWDVEAVDAAKKIGLELGSGLPQGLVASGFFANAYMIPFDRSVAKYIGESVPNMADVILHDYCRYVDDIRLVISAGNIDIDKIAKAINTWVGNQLKLHAGTTLKLNIKKTKLTSLSDLDNSGSLSGRIMLLQNELSGPADRDILESATAVLEGLLTSQPDDVPETTSVKGDKGLFRLVKFDHDIRLDTLKRFAANRLESVMRNKRKLTVIDKLDGQAGNLADNESELLAKKLVKAWMQDPSLGLVLRKAIEIFPSPIIIEPVLDAIFKRSSIGGGGADRSTAAMMDYLLADIFRCCVDFNGFFQRVDYPKSAAPEDLLDIAAMYAQRSVGSPNVPRFIERQALLLLATLKKPVLVDNATKTIQHSLHAILAGRPPEFQIQRLALFEVASQITGRPDAFALLLIENISPLTPDLKLSSLEEIAKRGGEFWLSVWKRLGQDSANKELIKQLDWAAPVASSDLKSKKQKLSKVIASNKNGFEHEVALVKLALGLISFAEKNSALLPLSPRDIQVAQVGHHADWEELWLPDVTSIDCTTTSKSTTNDPRFSAPPWIDASNNEHTIIYWIGSILRAAVVGGSDFTGSRWKLGTVISYKGLRTGWYKRRMGMMHSSEVLVGNYATVSTWFSELLMKCLQWPGRESTYLKSEEILGIDGLESLRKVLSKRLRLLDELYCKASRMPTLVTSISTLTKRPSFRLVTVQQLLPRSKDFSLSDRELNLPKARAENRAHIARICQLTYKTLTAKLEADNDLSKVSADLIVFPEVAVHPDDQDIIKRLADKTKSIVLAGMVFFDHNGKLVNVARWFIPDYRDSGRQWIIRDQGKANMTKDEVLLGISGYRPCQHIIEVIGAEEGPIRISGAICYDATDLNLAVDLKKKTDLFVVCAHNKDVSTFDTMAAALNYHMFQHVVVVNKGEFGGSTIQAPYKEHFDRLVSHAHGVDQISINVADLDLVAFRREHKSFKPVKTKPAGF</sequence>
<keyword evidence="4" id="KW-1185">Reference proteome</keyword>
<dbReference type="EMBL" id="CP034464">
    <property type="protein sequence ID" value="AZP11212.1"/>
    <property type="molecule type" value="Genomic_DNA"/>
</dbReference>
<dbReference type="CDD" id="cd01646">
    <property type="entry name" value="RT_Bac_retron_I"/>
    <property type="match status" value="1"/>
</dbReference>
<dbReference type="PROSITE" id="PS50878">
    <property type="entry name" value="RT_POL"/>
    <property type="match status" value="1"/>
</dbReference>
<dbReference type="RefSeq" id="WP_126126604.1">
    <property type="nucleotide sequence ID" value="NZ_CP034464.1"/>
</dbReference>
<reference evidence="3 4" key="1">
    <citation type="journal article" date="2011" name="Int. J. Syst. Evol. Microbiol.">
        <title>Description of Undibacterium oligocarboniphilum sp. nov., isolated from purified water, and Undibacterium pigrum strain CCUG 49012 as the type strain of Undibacterium parvum sp. nov., and emended descriptions of the genus Undibacterium and the species Undibacterium pigrum.</title>
        <authorList>
            <person name="Eder W."/>
            <person name="Wanner G."/>
            <person name="Ludwig W."/>
            <person name="Busse H.J."/>
            <person name="Ziemke-Kageler F."/>
            <person name="Lang E."/>
        </authorList>
    </citation>
    <scope>NUCLEOTIDE SEQUENCE [LARGE SCALE GENOMIC DNA]</scope>
    <source>
        <strain evidence="3 4">DSM 23061</strain>
    </source>
</reference>
<dbReference type="PANTHER" id="PTHR34047:SF8">
    <property type="entry name" value="PROTEIN YKFC"/>
    <property type="match status" value="1"/>
</dbReference>
<dbReference type="Proteomes" id="UP000275663">
    <property type="component" value="Chromosome"/>
</dbReference>
<dbReference type="Pfam" id="PF00078">
    <property type="entry name" value="RVT_1"/>
    <property type="match status" value="1"/>
</dbReference>
<dbReference type="OrthoDB" id="9793236at2"/>
<dbReference type="AlphaFoldDB" id="A0A3S9HGI3"/>
<protein>
    <recommendedName>
        <fullName evidence="2">Reverse transcriptase domain-containing protein</fullName>
    </recommendedName>
</protein>
<dbReference type="KEGG" id="upv:EJN92_03845"/>
<dbReference type="InterPro" id="IPR036526">
    <property type="entry name" value="C-N_Hydrolase_sf"/>
</dbReference>
<evidence type="ECO:0000313" key="3">
    <source>
        <dbReference type="EMBL" id="AZP11212.1"/>
    </source>
</evidence>
<evidence type="ECO:0000259" key="2">
    <source>
        <dbReference type="PROSITE" id="PS50878"/>
    </source>
</evidence>
<dbReference type="InterPro" id="IPR051083">
    <property type="entry name" value="GrpII_Intron_Splice-Mob/Def"/>
</dbReference>
<evidence type="ECO:0000256" key="1">
    <source>
        <dbReference type="ARBA" id="ARBA00034120"/>
    </source>
</evidence>